<evidence type="ECO:0000256" key="2">
    <source>
        <dbReference type="ARBA" id="ARBA00022692"/>
    </source>
</evidence>
<keyword evidence="7" id="KW-1185">Reference proteome</keyword>
<feature type="transmembrane region" description="Helical" evidence="5">
    <location>
        <begin position="53"/>
        <end position="70"/>
    </location>
</feature>
<dbReference type="InterPro" id="IPR050368">
    <property type="entry name" value="ClC-type_chloride_channel"/>
</dbReference>
<feature type="transmembrane region" description="Helical" evidence="5">
    <location>
        <begin position="146"/>
        <end position="171"/>
    </location>
</feature>
<comment type="caution">
    <text evidence="6">The sequence shown here is derived from an EMBL/GenBank/DDBJ whole genome shotgun (WGS) entry which is preliminary data.</text>
</comment>
<accession>A0AA40SVD9</accession>
<dbReference type="PANTHER" id="PTHR43427">
    <property type="entry name" value="CHLORIDE CHANNEL PROTEIN CLC-E"/>
    <property type="match status" value="1"/>
</dbReference>
<dbReference type="AlphaFoldDB" id="A0AA40SVD9"/>
<evidence type="ECO:0000256" key="3">
    <source>
        <dbReference type="ARBA" id="ARBA00022989"/>
    </source>
</evidence>
<dbReference type="GO" id="GO:0015108">
    <property type="term" value="F:chloride transmembrane transporter activity"/>
    <property type="evidence" value="ECO:0007669"/>
    <property type="project" value="InterPro"/>
</dbReference>
<evidence type="ECO:0000313" key="6">
    <source>
        <dbReference type="EMBL" id="MBD6615994.1"/>
    </source>
</evidence>
<keyword evidence="4 5" id="KW-0472">Membrane</keyword>
<protein>
    <submittedName>
        <fullName evidence="6">Voltage-gated chloride channel family protein</fullName>
    </submittedName>
</protein>
<dbReference type="PRINTS" id="PR00762">
    <property type="entry name" value="CLCHANNEL"/>
</dbReference>
<gene>
    <name evidence="6" type="ORF">FNW02_09170</name>
</gene>
<dbReference type="InterPro" id="IPR014743">
    <property type="entry name" value="Cl-channel_core"/>
</dbReference>
<feature type="transmembrane region" description="Helical" evidence="5">
    <location>
        <begin position="183"/>
        <end position="205"/>
    </location>
</feature>
<keyword evidence="3 5" id="KW-1133">Transmembrane helix</keyword>
<keyword evidence="2 5" id="KW-0812">Transmembrane</keyword>
<evidence type="ECO:0000313" key="7">
    <source>
        <dbReference type="Proteomes" id="UP001165986"/>
    </source>
</evidence>
<dbReference type="EMBL" id="VJXY01000007">
    <property type="protein sequence ID" value="MBD6615994.1"/>
    <property type="molecule type" value="Genomic_DNA"/>
</dbReference>
<comment type="subcellular location">
    <subcellularLocation>
        <location evidence="1">Membrane</location>
        <topology evidence="1">Multi-pass membrane protein</topology>
    </subcellularLocation>
</comment>
<dbReference type="RefSeq" id="WP_191757238.1">
    <property type="nucleotide sequence ID" value="NZ_VJXY01000007.1"/>
</dbReference>
<organism evidence="6 7">
    <name type="scientific">Komarekiella delphini-convector SJRDD-AB1</name>
    <dbReference type="NCBI Taxonomy" id="2593771"/>
    <lineage>
        <taxon>Bacteria</taxon>
        <taxon>Bacillati</taxon>
        <taxon>Cyanobacteriota</taxon>
        <taxon>Cyanophyceae</taxon>
        <taxon>Nostocales</taxon>
        <taxon>Nostocaceae</taxon>
        <taxon>Komarekiella</taxon>
        <taxon>Komarekiella delphini-convector</taxon>
    </lineage>
</organism>
<dbReference type="PANTHER" id="PTHR43427:SF12">
    <property type="entry name" value="CHLORIDE TRANSPORTER"/>
    <property type="match status" value="1"/>
</dbReference>
<dbReference type="Gene3D" id="1.10.3080.10">
    <property type="entry name" value="Clc chloride channel"/>
    <property type="match status" value="1"/>
</dbReference>
<feature type="transmembrane region" description="Helical" evidence="5">
    <location>
        <begin position="261"/>
        <end position="281"/>
    </location>
</feature>
<feature type="transmembrane region" description="Helical" evidence="5">
    <location>
        <begin position="331"/>
        <end position="358"/>
    </location>
</feature>
<dbReference type="CDD" id="cd03682">
    <property type="entry name" value="ClC_sycA_like"/>
    <property type="match status" value="1"/>
</dbReference>
<evidence type="ECO:0000256" key="4">
    <source>
        <dbReference type="ARBA" id="ARBA00023136"/>
    </source>
</evidence>
<dbReference type="GO" id="GO:0016020">
    <property type="term" value="C:membrane"/>
    <property type="evidence" value="ECO:0007669"/>
    <property type="project" value="UniProtKB-SubCell"/>
</dbReference>
<dbReference type="Pfam" id="PF00654">
    <property type="entry name" value="Voltage_CLC"/>
    <property type="match status" value="1"/>
</dbReference>
<feature type="transmembrane region" description="Helical" evidence="5">
    <location>
        <begin position="370"/>
        <end position="392"/>
    </location>
</feature>
<reference evidence="6" key="1">
    <citation type="submission" date="2019-07" db="EMBL/GenBank/DDBJ databases">
        <title>Toxilogical consequences of a new and cryptic species of cyanobacteria (Komarekiella delphini-convector) recovered from the epidermis of a bottlenose dolphin and 1500 ft. in the air.</title>
        <authorList>
            <person name="Brown A.O."/>
            <person name="Dvorak P."/>
            <person name="Villanueva C.D."/>
            <person name="Foss A.J."/>
            <person name="Garvey A.D."/>
            <person name="Gibson Q.A."/>
            <person name="Johansen J.R."/>
            <person name="Casamatta D.A."/>
        </authorList>
    </citation>
    <scope>NUCLEOTIDE SEQUENCE</scope>
    <source>
        <strain evidence="6">SJRDD-AB1</strain>
    </source>
</reference>
<dbReference type="Proteomes" id="UP001165986">
    <property type="component" value="Unassembled WGS sequence"/>
</dbReference>
<dbReference type="InterPro" id="IPR001807">
    <property type="entry name" value="ClC"/>
</dbReference>
<name>A0AA40SVD9_9NOST</name>
<sequence length="446" mass="47753">MKYLRQFELFIVLPHLIKWLPISFVVGILAGTASAALLASLEWATQLRESHRWIIALLPLGGFLSGWIYHRYGQTVEAGNNLLLEEIHNPKEIIPCRMAPLVLLGTIITHLFGGSAGREGTALQMGASLADQLTKILRFQGANRRILLTIGISGGFASVFGTPLAGTVFGLEVLAIGKLHYDALFPALIAAIIGNQVTLLFGLHHTDYRHAPFIPTITIWGLISAIAAGVIFGIIAKLFAQATHKISHFFKAKILYPPMRPFIGGVFIAVIVGLSGTTKYIGLGIPTIVNSFYTQLPPWDFAAKFGFTTLTLGAGFKGGEVTPLFFIGATLGNALSLLLALPAPLLAGMGFVGVFAGAANTPLASTLMGIELFGIESGLFISIGCVVSYLFSGHNGIYSAQRIGLSKYSSINLKDGLTLAADQKAKVDPKIDLSNDTEEIESNYQE</sequence>
<feature type="transmembrane region" description="Helical" evidence="5">
    <location>
        <begin position="217"/>
        <end position="240"/>
    </location>
</feature>
<feature type="transmembrane region" description="Helical" evidence="5">
    <location>
        <begin position="20"/>
        <end position="41"/>
    </location>
</feature>
<evidence type="ECO:0000256" key="1">
    <source>
        <dbReference type="ARBA" id="ARBA00004141"/>
    </source>
</evidence>
<evidence type="ECO:0000256" key="5">
    <source>
        <dbReference type="SAM" id="Phobius"/>
    </source>
</evidence>
<proteinExistence type="predicted"/>
<dbReference type="SUPFAM" id="SSF81340">
    <property type="entry name" value="Clc chloride channel"/>
    <property type="match status" value="1"/>
</dbReference>